<organism evidence="1 2">
    <name type="scientific">Myxococcus xanthus (strain DK1622)</name>
    <dbReference type="NCBI Taxonomy" id="246197"/>
    <lineage>
        <taxon>Bacteria</taxon>
        <taxon>Pseudomonadati</taxon>
        <taxon>Myxococcota</taxon>
        <taxon>Myxococcia</taxon>
        <taxon>Myxococcales</taxon>
        <taxon>Cystobacterineae</taxon>
        <taxon>Myxococcaceae</taxon>
        <taxon>Myxococcus</taxon>
    </lineage>
</organism>
<accession>Q1DAG1</accession>
<gene>
    <name evidence="1" type="ordered locus">MXAN_2139</name>
</gene>
<evidence type="ECO:0000313" key="2">
    <source>
        <dbReference type="Proteomes" id="UP000002402"/>
    </source>
</evidence>
<dbReference type="Gene3D" id="3.90.1590.10">
    <property type="entry name" value="glutathione-dependent formaldehyde- activating enzyme (gfa)"/>
    <property type="match status" value="1"/>
</dbReference>
<dbReference type="HOGENOM" id="CLU_136146_0_0_7"/>
<dbReference type="eggNOG" id="COG3791">
    <property type="taxonomic scope" value="Bacteria"/>
</dbReference>
<dbReference type="OrthoDB" id="327703at2"/>
<name>Q1DAG1_MYXXD</name>
<dbReference type="Proteomes" id="UP000002402">
    <property type="component" value="Chromosome"/>
</dbReference>
<proteinExistence type="predicted"/>
<dbReference type="KEGG" id="mxa:MXAN_2139"/>
<dbReference type="SUPFAM" id="SSF51316">
    <property type="entry name" value="Mss4-like"/>
    <property type="match status" value="1"/>
</dbReference>
<evidence type="ECO:0008006" key="3">
    <source>
        <dbReference type="Google" id="ProtNLM"/>
    </source>
</evidence>
<protein>
    <recommendedName>
        <fullName evidence="3">CENP-V/GFA domain-containing protein</fullName>
    </recommendedName>
</protein>
<dbReference type="EnsemblBacteria" id="ABF90775">
    <property type="protein sequence ID" value="ABF90775"/>
    <property type="gene ID" value="MXAN_2139"/>
</dbReference>
<dbReference type="EMBL" id="CP000113">
    <property type="protein sequence ID" value="ABF90775.1"/>
    <property type="molecule type" value="Genomic_DNA"/>
</dbReference>
<keyword evidence="2" id="KW-1185">Reference proteome</keyword>
<dbReference type="AlphaFoldDB" id="Q1DAG1"/>
<sequence>MKPPSQLRCTCGKVHLQVEGAPIVSVECCCNSCRMAGARLETLPSAPRILEPHGATRFVLYRKDRVHFQEGTSHLQELRLTPEAKTRRVVATCCNTPVFLEFENGHWLSLYGGLWPEGTLPRLEMRTMASDLPPGVVLPEDVPNGKTQPFPFFVKLLGAWIMMGFRSPKLTFIHGTLHF</sequence>
<dbReference type="InterPro" id="IPR011057">
    <property type="entry name" value="Mss4-like_sf"/>
</dbReference>
<reference evidence="1 2" key="1">
    <citation type="journal article" date="2006" name="Proc. Natl. Acad. Sci. U.S.A.">
        <title>Evolution of sensory complexity recorded in a myxobacterial genome.</title>
        <authorList>
            <person name="Goldman B.S."/>
            <person name="Nierman W.C."/>
            <person name="Kaiser D."/>
            <person name="Slater S.C."/>
            <person name="Durkin A.S."/>
            <person name="Eisen J.A."/>
            <person name="Ronning C.M."/>
            <person name="Barbazuk W.B."/>
            <person name="Blanchard M."/>
            <person name="Field C."/>
            <person name="Halling C."/>
            <person name="Hinkle G."/>
            <person name="Iartchuk O."/>
            <person name="Kim H.S."/>
            <person name="Mackenzie C."/>
            <person name="Madupu R."/>
            <person name="Miller N."/>
            <person name="Shvartsbeyn A."/>
            <person name="Sullivan S.A."/>
            <person name="Vaudin M."/>
            <person name="Wiegand R."/>
            <person name="Kaplan H.B."/>
        </authorList>
    </citation>
    <scope>NUCLEOTIDE SEQUENCE [LARGE SCALE GENOMIC DNA]</scope>
    <source>
        <strain evidence="2">DK1622</strain>
    </source>
</reference>
<evidence type="ECO:0000313" key="1">
    <source>
        <dbReference type="EMBL" id="ABF90775.1"/>
    </source>
</evidence>